<sequence>MDDFTAGPSGTYSHSPRQFNFGSTGPWQEKDVINTRWDGKHLRDSGWKFAKETVNPERAAADVINLLVTSMSQAEALSPA</sequence>
<reference evidence="2" key="1">
    <citation type="journal article" date="2023" name="G3 (Bethesda)">
        <title>A reference genome for the long-term kleptoplast-retaining sea slug Elysia crispata morphotype clarki.</title>
        <authorList>
            <person name="Eastman K.E."/>
            <person name="Pendleton A.L."/>
            <person name="Shaikh M.A."/>
            <person name="Suttiyut T."/>
            <person name="Ogas R."/>
            <person name="Tomko P."/>
            <person name="Gavelis G."/>
            <person name="Widhalm J.R."/>
            <person name="Wisecaver J.H."/>
        </authorList>
    </citation>
    <scope>NUCLEOTIDE SEQUENCE</scope>
    <source>
        <strain evidence="2">ECLA1</strain>
    </source>
</reference>
<keyword evidence="3" id="KW-1185">Reference proteome</keyword>
<comment type="caution">
    <text evidence="2">The sequence shown here is derived from an EMBL/GenBank/DDBJ whole genome shotgun (WGS) entry which is preliminary data.</text>
</comment>
<gene>
    <name evidence="2" type="ORF">RRG08_042374</name>
</gene>
<name>A0AAE0ZBU5_9GAST</name>
<feature type="compositionally biased region" description="Polar residues" evidence="1">
    <location>
        <begin position="8"/>
        <end position="26"/>
    </location>
</feature>
<dbReference type="Proteomes" id="UP001283361">
    <property type="component" value="Unassembled WGS sequence"/>
</dbReference>
<evidence type="ECO:0000256" key="1">
    <source>
        <dbReference type="SAM" id="MobiDB-lite"/>
    </source>
</evidence>
<accession>A0AAE0ZBU5</accession>
<organism evidence="2 3">
    <name type="scientific">Elysia crispata</name>
    <name type="common">lettuce slug</name>
    <dbReference type="NCBI Taxonomy" id="231223"/>
    <lineage>
        <taxon>Eukaryota</taxon>
        <taxon>Metazoa</taxon>
        <taxon>Spiralia</taxon>
        <taxon>Lophotrochozoa</taxon>
        <taxon>Mollusca</taxon>
        <taxon>Gastropoda</taxon>
        <taxon>Heterobranchia</taxon>
        <taxon>Euthyneura</taxon>
        <taxon>Panpulmonata</taxon>
        <taxon>Sacoglossa</taxon>
        <taxon>Placobranchoidea</taxon>
        <taxon>Plakobranchidae</taxon>
        <taxon>Elysia</taxon>
    </lineage>
</organism>
<proteinExistence type="predicted"/>
<feature type="region of interest" description="Disordered" evidence="1">
    <location>
        <begin position="1"/>
        <end position="27"/>
    </location>
</feature>
<dbReference type="EMBL" id="JAWDGP010004208">
    <property type="protein sequence ID" value="KAK3766594.1"/>
    <property type="molecule type" value="Genomic_DNA"/>
</dbReference>
<dbReference type="AlphaFoldDB" id="A0AAE0ZBU5"/>
<protein>
    <submittedName>
        <fullName evidence="2">Uncharacterized protein</fullName>
    </submittedName>
</protein>
<evidence type="ECO:0000313" key="3">
    <source>
        <dbReference type="Proteomes" id="UP001283361"/>
    </source>
</evidence>
<evidence type="ECO:0000313" key="2">
    <source>
        <dbReference type="EMBL" id="KAK3766594.1"/>
    </source>
</evidence>